<dbReference type="EMBL" id="CP039393">
    <property type="protein sequence ID" value="QCD34730.1"/>
    <property type="molecule type" value="Genomic_DNA"/>
</dbReference>
<dbReference type="KEGG" id="mgod:E7746_01985"/>
<reference evidence="1 2" key="1">
    <citation type="submission" date="2019-02" db="EMBL/GenBank/DDBJ databases">
        <title>Isolation and identification of novel species under the genus Muribaculum.</title>
        <authorList>
            <person name="Miyake S."/>
            <person name="Ding Y."/>
            <person name="Low A."/>
            <person name="Soh M."/>
            <person name="Seedorf H."/>
        </authorList>
    </citation>
    <scope>NUCLEOTIDE SEQUENCE [LARGE SCALE GENOMIC DNA]</scope>
    <source>
        <strain evidence="1 2">TLL-A4</strain>
    </source>
</reference>
<evidence type="ECO:0000313" key="1">
    <source>
        <dbReference type="EMBL" id="QCD34730.1"/>
    </source>
</evidence>
<name>A0A4P7VBG4_9BACT</name>
<dbReference type="RefSeq" id="WP_136409687.1">
    <property type="nucleotide sequence ID" value="NZ_CP039393.1"/>
</dbReference>
<sequence length="298" mass="35709">MTYQDYFRNSDFEDIWIILSGFYMEHEALKSQYCSLVEALKSLPADSAHSTAPIEMCLDYDNEIMVKGAPDPQEWLLGREVMIDFSSWRYGRDEETAVETTGLKTFDMLSGREKRQLARESDTATLAAHLLYWSTLYAINTQEQHRQDFSAWFDSLMNGKPKYEMEKEYVSESFRRKQCKYWRETVANDSAIDWTWNLGILKKKLEYNIGYWRYVQRHVGWEEDVNRMLIAINLIEIARTDWPDIKDKHINLRTAERYTHEHDHGGDLHESYLAKLYRDKAFHILWKWLDHNMKNWWD</sequence>
<protein>
    <submittedName>
        <fullName evidence="1">Uncharacterized protein</fullName>
    </submittedName>
</protein>
<dbReference type="Proteomes" id="UP000297031">
    <property type="component" value="Chromosome"/>
</dbReference>
<keyword evidence="2" id="KW-1185">Reference proteome</keyword>
<gene>
    <name evidence="1" type="ORF">E7746_01985</name>
</gene>
<accession>A0A4P7VBG4</accession>
<proteinExistence type="predicted"/>
<organism evidence="1 2">
    <name type="scientific">Muribaculum gordoncarteri</name>
    <dbReference type="NCBI Taxonomy" id="2530390"/>
    <lineage>
        <taxon>Bacteria</taxon>
        <taxon>Pseudomonadati</taxon>
        <taxon>Bacteroidota</taxon>
        <taxon>Bacteroidia</taxon>
        <taxon>Bacteroidales</taxon>
        <taxon>Muribaculaceae</taxon>
        <taxon>Muribaculum</taxon>
    </lineage>
</organism>
<dbReference type="OrthoDB" id="1098704at2"/>
<dbReference type="AlphaFoldDB" id="A0A4P7VBG4"/>
<evidence type="ECO:0000313" key="2">
    <source>
        <dbReference type="Proteomes" id="UP000297031"/>
    </source>
</evidence>